<accession>A0A8J6EXM1</accession>
<dbReference type="AlphaFoldDB" id="A0A8J6EXM1"/>
<name>A0A8J6EXM1_ELECQ</name>
<keyword evidence="3" id="KW-1185">Reference proteome</keyword>
<keyword evidence="1" id="KW-1133">Transmembrane helix</keyword>
<evidence type="ECO:0000256" key="1">
    <source>
        <dbReference type="SAM" id="Phobius"/>
    </source>
</evidence>
<comment type="caution">
    <text evidence="2">The sequence shown here is derived from an EMBL/GenBank/DDBJ whole genome shotgun (WGS) entry which is preliminary data.</text>
</comment>
<evidence type="ECO:0000313" key="3">
    <source>
        <dbReference type="Proteomes" id="UP000770717"/>
    </source>
</evidence>
<dbReference type="Proteomes" id="UP000770717">
    <property type="component" value="Unassembled WGS sequence"/>
</dbReference>
<sequence length="88" mass="10099">MSPESRVIYKTINRLGSNSSGSREALCIYGSRCRFCLHSSFYSPLMGGFVLSVLLISILFTYFLHFPFSNRSKPLQLDKEPLVFMFFT</sequence>
<evidence type="ECO:0000313" key="2">
    <source>
        <dbReference type="EMBL" id="KAG9477612.1"/>
    </source>
</evidence>
<protein>
    <submittedName>
        <fullName evidence="2">Uncharacterized protein</fullName>
    </submittedName>
</protein>
<keyword evidence="1" id="KW-0472">Membrane</keyword>
<keyword evidence="1" id="KW-0812">Transmembrane</keyword>
<feature type="transmembrane region" description="Helical" evidence="1">
    <location>
        <begin position="41"/>
        <end position="64"/>
    </location>
</feature>
<proteinExistence type="predicted"/>
<dbReference type="EMBL" id="WNTK01000009">
    <property type="protein sequence ID" value="KAG9477612.1"/>
    <property type="molecule type" value="Genomic_DNA"/>
</dbReference>
<organism evidence="2 3">
    <name type="scientific">Eleutherodactylus coqui</name>
    <name type="common">Puerto Rican coqui</name>
    <dbReference type="NCBI Taxonomy" id="57060"/>
    <lineage>
        <taxon>Eukaryota</taxon>
        <taxon>Metazoa</taxon>
        <taxon>Chordata</taxon>
        <taxon>Craniata</taxon>
        <taxon>Vertebrata</taxon>
        <taxon>Euteleostomi</taxon>
        <taxon>Amphibia</taxon>
        <taxon>Batrachia</taxon>
        <taxon>Anura</taxon>
        <taxon>Neobatrachia</taxon>
        <taxon>Hyloidea</taxon>
        <taxon>Eleutherodactylidae</taxon>
        <taxon>Eleutherodactylinae</taxon>
        <taxon>Eleutherodactylus</taxon>
        <taxon>Eleutherodactylus</taxon>
    </lineage>
</organism>
<gene>
    <name evidence="2" type="ORF">GDO78_012892</name>
</gene>
<reference evidence="2" key="1">
    <citation type="thesis" date="2020" institute="ProQuest LLC" country="789 East Eisenhower Parkway, Ann Arbor, MI, USA">
        <title>Comparative Genomics and Chromosome Evolution.</title>
        <authorList>
            <person name="Mudd A.B."/>
        </authorList>
    </citation>
    <scope>NUCLEOTIDE SEQUENCE</scope>
    <source>
        <strain evidence="2">HN-11 Male</strain>
        <tissue evidence="2">Kidney and liver</tissue>
    </source>
</reference>